<dbReference type="SUPFAM" id="SSF47986">
    <property type="entry name" value="DEATH domain"/>
    <property type="match status" value="2"/>
</dbReference>
<dbReference type="KEGG" id="lak:106167942"/>
<accession>A0A1S3IWF8</accession>
<dbReference type="OrthoDB" id="8961071at2759"/>
<dbReference type="Pfam" id="PF00531">
    <property type="entry name" value="Death"/>
    <property type="match status" value="1"/>
</dbReference>
<dbReference type="AlphaFoldDB" id="A0A1S3IWF8"/>
<organism evidence="3 4">
    <name type="scientific">Lingula anatina</name>
    <name type="common">Brachiopod</name>
    <name type="synonym">Lingula unguis</name>
    <dbReference type="NCBI Taxonomy" id="7574"/>
    <lineage>
        <taxon>Eukaryota</taxon>
        <taxon>Metazoa</taxon>
        <taxon>Spiralia</taxon>
        <taxon>Lophotrochozoa</taxon>
        <taxon>Brachiopoda</taxon>
        <taxon>Linguliformea</taxon>
        <taxon>Lingulata</taxon>
        <taxon>Lingulida</taxon>
        <taxon>Linguloidea</taxon>
        <taxon>Lingulidae</taxon>
        <taxon>Lingula</taxon>
    </lineage>
</organism>
<dbReference type="GO" id="GO:0007165">
    <property type="term" value="P:signal transduction"/>
    <property type="evidence" value="ECO:0007669"/>
    <property type="project" value="InterPro"/>
</dbReference>
<dbReference type="InterPro" id="IPR001315">
    <property type="entry name" value="CARD"/>
</dbReference>
<evidence type="ECO:0000256" key="1">
    <source>
        <dbReference type="SAM" id="MobiDB-lite"/>
    </source>
</evidence>
<dbReference type="Gene3D" id="1.10.533.10">
    <property type="entry name" value="Death Domain, Fas"/>
    <property type="match status" value="3"/>
</dbReference>
<dbReference type="RefSeq" id="XP_013402303.1">
    <property type="nucleotide sequence ID" value="XM_013546849.1"/>
</dbReference>
<feature type="compositionally biased region" description="Polar residues" evidence="1">
    <location>
        <begin position="94"/>
        <end position="116"/>
    </location>
</feature>
<reference evidence="4 5" key="1">
    <citation type="submission" date="2025-04" db="UniProtKB">
        <authorList>
            <consortium name="RefSeq"/>
        </authorList>
    </citation>
    <scope>IDENTIFICATION</scope>
    <source>
        <tissue evidence="4 5">Gonads</tissue>
    </source>
</reference>
<dbReference type="CDD" id="cd01671">
    <property type="entry name" value="CARD"/>
    <property type="match status" value="1"/>
</dbReference>
<evidence type="ECO:0000259" key="2">
    <source>
        <dbReference type="PROSITE" id="PS50209"/>
    </source>
</evidence>
<dbReference type="Pfam" id="PF00619">
    <property type="entry name" value="CARD"/>
    <property type="match status" value="1"/>
</dbReference>
<dbReference type="InterPro" id="IPR011029">
    <property type="entry name" value="DEATH-like_dom_sf"/>
</dbReference>
<dbReference type="Proteomes" id="UP000085678">
    <property type="component" value="Unplaced"/>
</dbReference>
<feature type="region of interest" description="Disordered" evidence="1">
    <location>
        <begin position="93"/>
        <end position="116"/>
    </location>
</feature>
<feature type="domain" description="CARD" evidence="2">
    <location>
        <begin position="1"/>
        <end position="88"/>
    </location>
</feature>
<name>A0A1S3IWF8_LINAN</name>
<dbReference type="InterPro" id="IPR000488">
    <property type="entry name" value="Death_dom"/>
</dbReference>
<keyword evidence="3" id="KW-1185">Reference proteome</keyword>
<gene>
    <name evidence="4 5" type="primary">LOC106167942</name>
</gene>
<dbReference type="GeneID" id="106167942"/>
<proteinExistence type="predicted"/>
<dbReference type="GO" id="GO:0042981">
    <property type="term" value="P:regulation of apoptotic process"/>
    <property type="evidence" value="ECO:0007669"/>
    <property type="project" value="InterPro"/>
</dbReference>
<dbReference type="RefSeq" id="XP_013402301.1">
    <property type="nucleotide sequence ID" value="XM_013546847.1"/>
</dbReference>
<evidence type="ECO:0000313" key="3">
    <source>
        <dbReference type="Proteomes" id="UP000085678"/>
    </source>
</evidence>
<evidence type="ECO:0000313" key="4">
    <source>
        <dbReference type="RefSeq" id="XP_013402301.1"/>
    </source>
</evidence>
<protein>
    <submittedName>
        <fullName evidence="4 5">Uncharacterized protein LOC106167942</fullName>
    </submittedName>
</protein>
<sequence length="371" mass="41499">MSDQFRNLIQINEEILCKHLEPHRVLYRMSNVFTSEDEKQILDGVTASERSRILLQCLMTKEPWAFEVFIGALEDLGLMHLVELLRAGLHQPGISRSQQPGDANLQDDSVTSSSPDTMVEDVTKMDELKVPVLESAGPGMITEQPTFGEQPHVRESAEGASATTEYFGLDFSSNPAAYKDLAALPMMTEEELETFSNNLNISAFAKHVFKGEKNIKEVLEAVDAVSPKTDLGLLITALVTCNRRDLADLLQSFISQPLESTKDQKPFDKESKKKLEQAELHISQVPFSKINEIVCHVSITSDDGKDWRLAAELMGIENYQNLIALWAQSERRPFEKVLACWEKKMDATVGKLHEILLAIGHERCASLLMGL</sequence>
<dbReference type="PROSITE" id="PS50209">
    <property type="entry name" value="CARD"/>
    <property type="match status" value="1"/>
</dbReference>
<evidence type="ECO:0000313" key="5">
    <source>
        <dbReference type="RefSeq" id="XP_013402303.1"/>
    </source>
</evidence>